<evidence type="ECO:0000313" key="2">
    <source>
        <dbReference type="Proteomes" id="UP000609802"/>
    </source>
</evidence>
<dbReference type="Gene3D" id="3.20.170.20">
    <property type="entry name" value="Protein of unknown function DUF952"/>
    <property type="match status" value="1"/>
</dbReference>
<evidence type="ECO:0008006" key="3">
    <source>
        <dbReference type="Google" id="ProtNLM"/>
    </source>
</evidence>
<accession>A0ABQ3IQC4</accession>
<dbReference type="PANTHER" id="PTHR34129">
    <property type="entry name" value="BLR1139 PROTEIN"/>
    <property type="match status" value="1"/>
</dbReference>
<keyword evidence="2" id="KW-1185">Reference proteome</keyword>
<dbReference type="SUPFAM" id="SSF56399">
    <property type="entry name" value="ADP-ribosylation"/>
    <property type="match status" value="1"/>
</dbReference>
<comment type="caution">
    <text evidence="1">The sequence shown here is derived from an EMBL/GenBank/DDBJ whole genome shotgun (WGS) entry which is preliminary data.</text>
</comment>
<name>A0ABQ3IQC4_9RHOB</name>
<proteinExistence type="predicted"/>
<dbReference type="Pfam" id="PF06108">
    <property type="entry name" value="DUF952"/>
    <property type="match status" value="1"/>
</dbReference>
<protein>
    <recommendedName>
        <fullName evidence="3">DUF952 domain-containing protein</fullName>
    </recommendedName>
</protein>
<dbReference type="Proteomes" id="UP000609802">
    <property type="component" value="Unassembled WGS sequence"/>
</dbReference>
<dbReference type="EMBL" id="BNCH01000001">
    <property type="protein sequence ID" value="GHE89444.1"/>
    <property type="molecule type" value="Genomic_DNA"/>
</dbReference>
<evidence type="ECO:0000313" key="1">
    <source>
        <dbReference type="EMBL" id="GHE89444.1"/>
    </source>
</evidence>
<reference evidence="2" key="1">
    <citation type="journal article" date="2019" name="Int. J. Syst. Evol. Microbiol.">
        <title>The Global Catalogue of Microorganisms (GCM) 10K type strain sequencing project: providing services to taxonomists for standard genome sequencing and annotation.</title>
        <authorList>
            <consortium name="The Broad Institute Genomics Platform"/>
            <consortium name="The Broad Institute Genome Sequencing Center for Infectious Disease"/>
            <person name="Wu L."/>
            <person name="Ma J."/>
        </authorList>
    </citation>
    <scope>NUCLEOTIDE SEQUENCE [LARGE SCALE GENOMIC DNA]</scope>
    <source>
        <strain evidence="2">KCTC 42443</strain>
    </source>
</reference>
<dbReference type="InterPro" id="IPR009297">
    <property type="entry name" value="DUF952"/>
</dbReference>
<dbReference type="PANTHER" id="PTHR34129:SF1">
    <property type="entry name" value="DUF952 DOMAIN-CONTAINING PROTEIN"/>
    <property type="match status" value="1"/>
</dbReference>
<organism evidence="1 2">
    <name type="scientific">Aliiroseovarius zhejiangensis</name>
    <dbReference type="NCBI Taxonomy" id="1632025"/>
    <lineage>
        <taxon>Bacteria</taxon>
        <taxon>Pseudomonadati</taxon>
        <taxon>Pseudomonadota</taxon>
        <taxon>Alphaproteobacteria</taxon>
        <taxon>Rhodobacterales</taxon>
        <taxon>Paracoccaceae</taxon>
        <taxon>Aliiroseovarius</taxon>
    </lineage>
</organism>
<sequence length="115" mass="12737">MKGMQIYKIFRAAEWQAFEATGKTLGAPIDLTDGYIHFSTADQVAETARKHFAGEDGLVLAAFETDAMGTALKWEPSRGGALFPHLYRELVLSEVLWHRTLPLGEGSHQFPECLA</sequence>
<gene>
    <name evidence="1" type="ORF">GCM10016455_07140</name>
</gene>